<name>A0ACC9MUU0_9STAP</name>
<organism evidence="1 2">
    <name type="scientific">Macrococcoides caseolyticum</name>
    <dbReference type="NCBI Taxonomy" id="69966"/>
    <lineage>
        <taxon>Bacteria</taxon>
        <taxon>Bacillati</taxon>
        <taxon>Bacillota</taxon>
        <taxon>Bacilli</taxon>
        <taxon>Bacillales</taxon>
        <taxon>Staphylococcaceae</taxon>
        <taxon>Macrococcoides</taxon>
    </lineage>
</organism>
<reference evidence="1" key="1">
    <citation type="submission" date="2017-12" db="EMBL/GenBank/DDBJ databases">
        <title>Genomics of Macrococcus caseolyticus.</title>
        <authorList>
            <person name="MacFadyen A.C."/>
            <person name="Paterson G.K."/>
        </authorList>
    </citation>
    <scope>NUCLEOTIDE SEQUENCE</scope>
    <source>
        <strain evidence="1">5459_5_49</strain>
    </source>
</reference>
<evidence type="ECO:0000313" key="1">
    <source>
        <dbReference type="EMBL" id="PKE57291.1"/>
    </source>
</evidence>
<keyword evidence="2" id="KW-1185">Reference proteome</keyword>
<comment type="caution">
    <text evidence="1">The sequence shown here is derived from an EMBL/GenBank/DDBJ whole genome shotgun (WGS) entry which is preliminary data.</text>
</comment>
<proteinExistence type="predicted"/>
<evidence type="ECO:0000313" key="2">
    <source>
        <dbReference type="Proteomes" id="UP000233606"/>
    </source>
</evidence>
<gene>
    <name evidence="1" type="ORF">CW682_01380</name>
</gene>
<dbReference type="Proteomes" id="UP000233606">
    <property type="component" value="Unassembled WGS sequence"/>
</dbReference>
<sequence>MLIITDLKNNTHALLANKTIKKELNGDHTIELEVHQQKNNALNLNSISEMWTVTYKNIDYKIVYIDKIPKGNSFYLKLRGKPLFYDEFSTSVIHPRRNGSITFSEAFKLIFANTSFTPILEAQRTATTWDGFGNGLSRLDLFKKAIDKFNVEFEVVGSRVYLRDMIGNDTNFLYKYKLNASNISKSIDATSYYTHRKGFGNFKEGEEDYYNKSLLKRAYTSPLASIIGVREMSPPLVDGRIKDAAYMDKLLKESVDESLNVTVSATLHDLRKQGYAHGIPTVGDRTFLLDERIDLKQEVRVTGIEERYDEQDVLKDCNVDFGSQSIRKRYASKMSSAMKTVTDMMKGFVKLPFATLDVMAQEMIKKIQSVSTELVLDNGIFAIDKNNPNNIVGLNSAGWYISTDGGKKPRMVATAEGLVAESIVGKSLIGLNITSPGAKSYFHVNGGDAEFVDVSSGRKVSISPYGIFGYNASGTTLFRADNTLVTSSALGSSVSNVYLACAAGAEGRVVNINGIPGDGEINSYAYRPLRALAFKFPLKANGYIGIDLDELRIMSDGLTEGGYKAVRASGYIGNHLDVNTQDNGTHLYLRPKSNGRVKVTQLGTTDKFADFQAAKIYGEVVSSSSEKLKTNIREWDINGIETVKAMKLYEYNYKEKLKNGDDTLNHGLIVERETPEHVKDDEGINIYEYVSTLTKAVQELISENESMKKELAELKNK</sequence>
<dbReference type="EMBL" id="PIWU01000002">
    <property type="protein sequence ID" value="PKE57291.1"/>
    <property type="molecule type" value="Genomic_DNA"/>
</dbReference>
<protein>
    <submittedName>
        <fullName evidence="1">Uncharacterized protein</fullName>
    </submittedName>
</protein>
<accession>A0ACC9MUU0</accession>